<dbReference type="Pfam" id="PF13689">
    <property type="entry name" value="DUF4154"/>
    <property type="match status" value="1"/>
</dbReference>
<accession>A0A9D7HLD5</accession>
<reference evidence="2" key="1">
    <citation type="submission" date="2020-10" db="EMBL/GenBank/DDBJ databases">
        <title>Connecting structure to function with the recovery of over 1000 high-quality activated sludge metagenome-assembled genomes encoding full-length rRNA genes using long-read sequencing.</title>
        <authorList>
            <person name="Singleton C.M."/>
            <person name="Petriglieri F."/>
            <person name="Kristensen J.M."/>
            <person name="Kirkegaard R.H."/>
            <person name="Michaelsen T.Y."/>
            <person name="Andersen M.H."/>
            <person name="Karst S.M."/>
            <person name="Dueholm M.S."/>
            <person name="Nielsen P.H."/>
            <person name="Albertsen M."/>
        </authorList>
    </citation>
    <scope>NUCLEOTIDE SEQUENCE</scope>
    <source>
        <strain evidence="2">Bjer_18-Q3-R1-45_BAT3C.347</strain>
    </source>
</reference>
<comment type="caution">
    <text evidence="2">The sequence shown here is derived from an EMBL/GenBank/DDBJ whole genome shotgun (WGS) entry which is preliminary data.</text>
</comment>
<gene>
    <name evidence="2" type="ORF">IPH26_06375</name>
</gene>
<evidence type="ECO:0000256" key="1">
    <source>
        <dbReference type="SAM" id="SignalP"/>
    </source>
</evidence>
<proteinExistence type="predicted"/>
<dbReference type="InterPro" id="IPR025293">
    <property type="entry name" value="YfiR/HmsC-like"/>
</dbReference>
<name>A0A9D7HLD5_9PROT</name>
<keyword evidence="1" id="KW-0732">Signal</keyword>
<dbReference type="EMBL" id="JADJEV010000003">
    <property type="protein sequence ID" value="MBK6972578.1"/>
    <property type="molecule type" value="Genomic_DNA"/>
</dbReference>
<feature type="signal peptide" evidence="1">
    <location>
        <begin position="1"/>
        <end position="27"/>
    </location>
</feature>
<organism evidence="2 3">
    <name type="scientific">Candidatus Methylophosphatis roskildensis</name>
    <dbReference type="NCBI Taxonomy" id="2899263"/>
    <lineage>
        <taxon>Bacteria</taxon>
        <taxon>Pseudomonadati</taxon>
        <taxon>Pseudomonadota</taxon>
        <taxon>Betaproteobacteria</taxon>
        <taxon>Nitrosomonadales</taxon>
        <taxon>Sterolibacteriaceae</taxon>
        <taxon>Candidatus Methylophosphatis</taxon>
    </lineage>
</organism>
<dbReference type="AlphaFoldDB" id="A0A9D7HLD5"/>
<evidence type="ECO:0000313" key="2">
    <source>
        <dbReference type="EMBL" id="MBK6972578.1"/>
    </source>
</evidence>
<feature type="chain" id="PRO_5038867856" evidence="1">
    <location>
        <begin position="28"/>
        <end position="176"/>
    </location>
</feature>
<evidence type="ECO:0000313" key="3">
    <source>
        <dbReference type="Proteomes" id="UP000807785"/>
    </source>
</evidence>
<protein>
    <submittedName>
        <fullName evidence="2">YfiR family protein</fullName>
    </submittedName>
</protein>
<dbReference type="Proteomes" id="UP000807785">
    <property type="component" value="Unassembled WGS sequence"/>
</dbReference>
<sequence length="176" mass="18880">MPKLSRRLLRIALLSLCGLLAHDAARAQNLDEYAVKAAFLLNFAAFTEWPESVGKELALCVVGIDPFGGQLDKLAGRKIGARALLVRRLAMLDEGTTCQIVFIARNQAANAPRLIEQAARGATLTVADSEGLGQHGVMINMSLRSERVAFDINASAARRAGLSISSKLLRLAEAVQ</sequence>